<reference evidence="7 8" key="1">
    <citation type="submission" date="2022-08" db="EMBL/GenBank/DDBJ databases">
        <title>Reclassification of Massilia species as members of the genera Telluria, Duganella, Pseudoduganella, Mokoshia gen. nov. and Zemynaea gen. nov. using orthogonal and non-orthogonal genome-based approaches.</title>
        <authorList>
            <person name="Bowman J.P."/>
        </authorList>
    </citation>
    <scope>NUCLEOTIDE SEQUENCE [LARGE SCALE GENOMIC DNA]</scope>
    <source>
        <strain evidence="7 8">JCM 31316</strain>
    </source>
</reference>
<name>A0ABT1ZSA5_9BURK</name>
<keyword evidence="2" id="KW-0378">Hydrolase</keyword>
<dbReference type="RefSeq" id="WP_258817358.1">
    <property type="nucleotide sequence ID" value="NZ_JANUGW010000009.1"/>
</dbReference>
<evidence type="ECO:0000256" key="5">
    <source>
        <dbReference type="ARBA" id="ARBA00023326"/>
    </source>
</evidence>
<evidence type="ECO:0000256" key="6">
    <source>
        <dbReference type="ARBA" id="ARBA00037986"/>
    </source>
</evidence>
<evidence type="ECO:0000256" key="1">
    <source>
        <dbReference type="ARBA" id="ARBA00022729"/>
    </source>
</evidence>
<keyword evidence="5" id="KW-0624">Polysaccharide degradation</keyword>
<organism evidence="7 8">
    <name type="scientific">Massilia pinisoli</name>
    <dbReference type="NCBI Taxonomy" id="1772194"/>
    <lineage>
        <taxon>Bacteria</taxon>
        <taxon>Pseudomonadati</taxon>
        <taxon>Pseudomonadota</taxon>
        <taxon>Betaproteobacteria</taxon>
        <taxon>Burkholderiales</taxon>
        <taxon>Oxalobacteraceae</taxon>
        <taxon>Telluria group</taxon>
        <taxon>Massilia</taxon>
    </lineage>
</organism>
<dbReference type="CDD" id="cd15482">
    <property type="entry name" value="Sialidase_non-viral"/>
    <property type="match status" value="2"/>
</dbReference>
<keyword evidence="8" id="KW-1185">Reference proteome</keyword>
<keyword evidence="4" id="KW-0326">Glycosidase</keyword>
<gene>
    <name evidence="7" type="ORF">NX784_14350</name>
</gene>
<dbReference type="EMBL" id="JANUGW010000009">
    <property type="protein sequence ID" value="MCS0582770.1"/>
    <property type="molecule type" value="Genomic_DNA"/>
</dbReference>
<evidence type="ECO:0000313" key="8">
    <source>
        <dbReference type="Proteomes" id="UP001204151"/>
    </source>
</evidence>
<keyword evidence="1" id="KW-0732">Signal</keyword>
<dbReference type="PANTHER" id="PTHR43739:SF2">
    <property type="entry name" value="OLIGOXYLOGLUCAN-REDUCING END-SPECIFIC XYLOGLUCANASE-RELATED"/>
    <property type="match status" value="1"/>
</dbReference>
<evidence type="ECO:0000313" key="7">
    <source>
        <dbReference type="EMBL" id="MCS0582770.1"/>
    </source>
</evidence>
<evidence type="ECO:0000256" key="4">
    <source>
        <dbReference type="ARBA" id="ARBA00023295"/>
    </source>
</evidence>
<dbReference type="InterPro" id="IPR052025">
    <property type="entry name" value="Xyloglucanase_GH74"/>
</dbReference>
<evidence type="ECO:0000256" key="3">
    <source>
        <dbReference type="ARBA" id="ARBA00023277"/>
    </source>
</evidence>
<keyword evidence="3" id="KW-0119">Carbohydrate metabolism</keyword>
<sequence length="785" mass="82889">MQKMRLIALAGIVAGLAAGCGGGDADHGSGSTVLAGTIGAASPTIKTARFASVKFGGGGYVPGLIFHPTSPDVLYARTDVGGAYRWDAATKSWIAITDGFGPDEGGYHGSETMALDPNDDQRVYMSGGMYDSADGHARLYISTDRGDHWTHVELPFSAGSNNQGRAVGERLMVDPNDPTILFYGTRTAGLWKSTDRGQTWSQVTSLSPAKMTQAQVDATYWSSPVGVEQVIFDTNTKGTGSATQTIYTAVAPDYAGVAGLNYALYKTTDGGASWTGIATPADVAGFVIPHMVRAKDGVMYVAFTKGIGPGANGPARLYKFDGTNWTLLKRYDDTQWSSFGMGGLSVYGTGANTRIALGVTNSWGNWQGQSVVQLSDDGGATWREIAAMMPHVPADGGFSGWVDDVEIDPNNKDRILHVTGGGVVETRNASDPTPTWTFPNDGIEEVASKALMTPPAGANYTLLRSGLDVGTFVQTELTKHPTRAPGGFSSTFGVDTAWSNPAYIATIGAATWGQPDNLGAYSMDSGVTWAAFATNHPDAKAHQSETASIAVTKAGNAVWAPAESVPAWTADNGNTWTYTNLPALPSAGISRGYHVVADRKNPNKVYAYDSGGSWWMQWGGATHFFTSTDGGHTFTESTTFATSGASLNSFQETSVAVNPNAEGDVWVVDGFTILHSTDSGAHWTKLNVTQSIPDPNNYFQPKIFGATSIALGKAPVGAKYSASIYIAGVISGQWGLYRSDDGGVNWTRYNDDLHQYAGIGLLAADQTVPGRVYFAGAARGVLFTY</sequence>
<dbReference type="PROSITE" id="PS51257">
    <property type="entry name" value="PROKAR_LIPOPROTEIN"/>
    <property type="match status" value="1"/>
</dbReference>
<dbReference type="Proteomes" id="UP001204151">
    <property type="component" value="Unassembled WGS sequence"/>
</dbReference>
<dbReference type="PANTHER" id="PTHR43739">
    <property type="entry name" value="XYLOGLUCANASE (EUROFUNG)"/>
    <property type="match status" value="1"/>
</dbReference>
<comment type="similarity">
    <text evidence="6">Belongs to the glycosyl hydrolase 74 family.</text>
</comment>
<dbReference type="Gene3D" id="2.130.10.10">
    <property type="entry name" value="YVTN repeat-like/Quinoprotein amine dehydrogenase"/>
    <property type="match status" value="2"/>
</dbReference>
<evidence type="ECO:0000256" key="2">
    <source>
        <dbReference type="ARBA" id="ARBA00022801"/>
    </source>
</evidence>
<proteinExistence type="inferred from homology"/>
<accession>A0ABT1ZSA5</accession>
<dbReference type="InterPro" id="IPR015943">
    <property type="entry name" value="WD40/YVTN_repeat-like_dom_sf"/>
</dbReference>
<dbReference type="SUPFAM" id="SSF110296">
    <property type="entry name" value="Oligoxyloglucan reducing end-specific cellobiohydrolase"/>
    <property type="match status" value="2"/>
</dbReference>
<comment type="caution">
    <text evidence="7">The sequence shown here is derived from an EMBL/GenBank/DDBJ whole genome shotgun (WGS) entry which is preliminary data.</text>
</comment>
<protein>
    <submittedName>
        <fullName evidence="7">Dockerin</fullName>
    </submittedName>
</protein>